<dbReference type="SUPFAM" id="SSF51126">
    <property type="entry name" value="Pectin lyase-like"/>
    <property type="match status" value="1"/>
</dbReference>
<accession>A0ABZ2Z7Y1</accession>
<dbReference type="InterPro" id="IPR039448">
    <property type="entry name" value="Beta_helix"/>
</dbReference>
<dbReference type="Proteomes" id="UP001449657">
    <property type="component" value="Chromosome"/>
</dbReference>
<evidence type="ECO:0000313" key="2">
    <source>
        <dbReference type="EMBL" id="WZN47894.1"/>
    </source>
</evidence>
<dbReference type="Gene3D" id="2.160.20.10">
    <property type="entry name" value="Single-stranded right-handed beta-helix, Pectin lyase-like"/>
    <property type="match status" value="1"/>
</dbReference>
<protein>
    <submittedName>
        <fullName evidence="2">Right-handed parallel beta-helix repeat-containing protein</fullName>
    </submittedName>
</protein>
<feature type="domain" description="Right handed beta helix" evidence="1">
    <location>
        <begin position="115"/>
        <end position="217"/>
    </location>
</feature>
<name>A0ABZ2Z7Y1_9BACT</name>
<sequence>MLCMVIKVHAQGGRKSVQLAQVLPAGYDKSGSKDYTKLIQEAMDKYDTVYFPAIPLRVSRQGLNVRSNQTLIFKKGSKLMLEPTNLPQYEILRVKDVRNVRLIGPNIVGDRKQHIGNGGEWGMGISILGSSNVYISGAVIRDCWGDGIYVSETLDKNYSENVTILSTLCDNNRRNGISVISVKNLLIRNSSFNNTNGARPMCGIDIEPNHSGNIVENVRLENIKTDNNGLWGIAICLDKTELINKHFKVHNQTTPVSVTILNHVDTRSESSLFLMTNAGGNAKASRNANFRKGDIKIINPDWQPKKTPINAENYAAGGAAVNISFGKSKSKLRSAAKGDIPAVLSNVSIR</sequence>
<dbReference type="EMBL" id="CP150096">
    <property type="protein sequence ID" value="WZN47894.1"/>
    <property type="molecule type" value="Genomic_DNA"/>
</dbReference>
<dbReference type="InterPro" id="IPR006626">
    <property type="entry name" value="PbH1"/>
</dbReference>
<evidence type="ECO:0000259" key="1">
    <source>
        <dbReference type="Pfam" id="PF13229"/>
    </source>
</evidence>
<gene>
    <name evidence="2" type="ORF">WJU22_06855</name>
</gene>
<dbReference type="RefSeq" id="WP_341842504.1">
    <property type="nucleotide sequence ID" value="NZ_CP149792.1"/>
</dbReference>
<dbReference type="Pfam" id="PF13229">
    <property type="entry name" value="Beta_helix"/>
    <property type="match status" value="1"/>
</dbReference>
<dbReference type="InterPro" id="IPR011050">
    <property type="entry name" value="Pectin_lyase_fold/virulence"/>
</dbReference>
<keyword evidence="3" id="KW-1185">Reference proteome</keyword>
<dbReference type="InterPro" id="IPR012334">
    <property type="entry name" value="Pectin_lyas_fold"/>
</dbReference>
<proteinExistence type="predicted"/>
<evidence type="ECO:0000313" key="3">
    <source>
        <dbReference type="Proteomes" id="UP001449657"/>
    </source>
</evidence>
<dbReference type="SMART" id="SM00710">
    <property type="entry name" value="PbH1"/>
    <property type="match status" value="4"/>
</dbReference>
<reference evidence="2 3" key="1">
    <citation type="submission" date="2024-03" db="EMBL/GenBank/DDBJ databases">
        <title>Chitinophaga caseinilytica sp. nov., a casein hydrolysing bacterium isolated from forest soil.</title>
        <authorList>
            <person name="Lee D.S."/>
            <person name="Han D.M."/>
            <person name="Baek J.H."/>
            <person name="Choi D.G."/>
            <person name="Jeon J.H."/>
            <person name="Jeon C.O."/>
        </authorList>
    </citation>
    <scope>NUCLEOTIDE SEQUENCE [LARGE SCALE GENOMIC DNA]</scope>
    <source>
        <strain evidence="2 3">KACC 19118</strain>
    </source>
</reference>
<organism evidence="2 3">
    <name type="scientific">Chitinophaga caseinilytica</name>
    <dbReference type="NCBI Taxonomy" id="2267521"/>
    <lineage>
        <taxon>Bacteria</taxon>
        <taxon>Pseudomonadati</taxon>
        <taxon>Bacteroidota</taxon>
        <taxon>Chitinophagia</taxon>
        <taxon>Chitinophagales</taxon>
        <taxon>Chitinophagaceae</taxon>
        <taxon>Chitinophaga</taxon>
    </lineage>
</organism>